<keyword evidence="2" id="KW-1185">Reference proteome</keyword>
<evidence type="ECO:0000313" key="1">
    <source>
        <dbReference type="EMBL" id="MBA8912271.1"/>
    </source>
</evidence>
<dbReference type="Proteomes" id="UP000543554">
    <property type="component" value="Unassembled WGS sequence"/>
</dbReference>
<comment type="caution">
    <text evidence="1">The sequence shown here is derived from an EMBL/GenBank/DDBJ whole genome shotgun (WGS) entry which is preliminary data.</text>
</comment>
<dbReference type="EMBL" id="JACJIB010000002">
    <property type="protein sequence ID" value="MBA8912271.1"/>
    <property type="molecule type" value="Genomic_DNA"/>
</dbReference>
<dbReference type="AlphaFoldDB" id="A0AA40VB54"/>
<reference evidence="1 2" key="1">
    <citation type="submission" date="2020-08" db="EMBL/GenBank/DDBJ databases">
        <title>Genomic Encyclopedia of Type Strains, Phase IV (KMG-IV): sequencing the most valuable type-strain genomes for metagenomic binning, comparative biology and taxonomic classification.</title>
        <authorList>
            <person name="Goeker M."/>
        </authorList>
    </citation>
    <scope>NUCLEOTIDE SEQUENCE [LARGE SCALE GENOMIC DNA]</scope>
    <source>
        <strain evidence="1 2">DSM 11490</strain>
    </source>
</reference>
<protein>
    <submittedName>
        <fullName evidence="1">Uncharacterized protein</fullName>
    </submittedName>
</protein>
<gene>
    <name evidence="1" type="ORF">HNR51_001339</name>
</gene>
<name>A0AA40VB54_9HYPH</name>
<sequence>MYCDLRSETDPTVIMRKPATPFRALPPASEVSFPGVFAWSPVTSAAVTTAIGADPGAWNVWRNRRLTPDPMPAAWFRRSTGSPLVYKVSDILTWLAAKRGERLDPLNTWRRSLLTGFDQEVTDPDKVRAFARMYAEAIGPRPPGGVAFTSAGFRDYLASLLSSK</sequence>
<evidence type="ECO:0000313" key="2">
    <source>
        <dbReference type="Proteomes" id="UP000543554"/>
    </source>
</evidence>
<dbReference type="RefSeq" id="WP_182554385.1">
    <property type="nucleotide sequence ID" value="NZ_BPRF01000012.1"/>
</dbReference>
<organism evidence="1 2">
    <name type="scientific">Methylorubrum thiocyanatum</name>
    <dbReference type="NCBI Taxonomy" id="47958"/>
    <lineage>
        <taxon>Bacteria</taxon>
        <taxon>Pseudomonadati</taxon>
        <taxon>Pseudomonadota</taxon>
        <taxon>Alphaproteobacteria</taxon>
        <taxon>Hyphomicrobiales</taxon>
        <taxon>Methylobacteriaceae</taxon>
        <taxon>Methylorubrum</taxon>
    </lineage>
</organism>
<accession>A0AA40VB54</accession>
<proteinExistence type="predicted"/>